<accession>A0A382FPN0</accession>
<sequence length="356" mass="41277">MRIKFSYLIIGLQLSIVHSQQPYRSVEQIQEEWTDYTSYQRDEMVTFCDFLFKESHFERCLLTSFQLLYRFPNDPLVPVVYYYIARCYEEMGNNPLAHRYYKQVMDVEPESSEAYKAALYRDTYLDLLSGNVDELLAETENTNDPYFSTFRGYAYMQNLNWEAARTSFISAEEIFDDAYYSKLMIPLYQTIVNVESVPVRNQYMVLISGSVLPGGGNFLLRDWDKGKGILASVGLMVLISNWGQVNSLIGSNRSLDLEGSFLPLFKNFQNENTNVKLTGNDQIPSTYNTTSSHLRYTLPPLVLGAGIYLGSIWRSFSDTHDKNNKMYESYVQERMDQISPDRFLDFSEPSLVMMIK</sequence>
<dbReference type="InterPro" id="IPR019734">
    <property type="entry name" value="TPR_rpt"/>
</dbReference>
<dbReference type="Gene3D" id="1.25.40.10">
    <property type="entry name" value="Tetratricopeptide repeat domain"/>
    <property type="match status" value="1"/>
</dbReference>
<organism evidence="1">
    <name type="scientific">marine metagenome</name>
    <dbReference type="NCBI Taxonomy" id="408172"/>
    <lineage>
        <taxon>unclassified sequences</taxon>
        <taxon>metagenomes</taxon>
        <taxon>ecological metagenomes</taxon>
    </lineage>
</organism>
<dbReference type="PROSITE" id="PS50005">
    <property type="entry name" value="TPR"/>
    <property type="match status" value="1"/>
</dbReference>
<dbReference type="EMBL" id="UINC01050962">
    <property type="protein sequence ID" value="SVB64555.1"/>
    <property type="molecule type" value="Genomic_DNA"/>
</dbReference>
<gene>
    <name evidence="1" type="ORF">METZ01_LOCUS217409</name>
</gene>
<dbReference type="AlphaFoldDB" id="A0A382FPN0"/>
<protein>
    <submittedName>
        <fullName evidence="1">Uncharacterized protein</fullName>
    </submittedName>
</protein>
<dbReference type="SMART" id="SM00028">
    <property type="entry name" value="TPR"/>
    <property type="match status" value="2"/>
</dbReference>
<name>A0A382FPN0_9ZZZZ</name>
<dbReference type="InterPro" id="IPR011990">
    <property type="entry name" value="TPR-like_helical_dom_sf"/>
</dbReference>
<reference evidence="1" key="1">
    <citation type="submission" date="2018-05" db="EMBL/GenBank/DDBJ databases">
        <authorList>
            <person name="Lanie J.A."/>
            <person name="Ng W.-L."/>
            <person name="Kazmierczak K.M."/>
            <person name="Andrzejewski T.M."/>
            <person name="Davidsen T.M."/>
            <person name="Wayne K.J."/>
            <person name="Tettelin H."/>
            <person name="Glass J.I."/>
            <person name="Rusch D."/>
            <person name="Podicherti R."/>
            <person name="Tsui H.-C.T."/>
            <person name="Winkler M.E."/>
        </authorList>
    </citation>
    <scope>NUCLEOTIDE SEQUENCE</scope>
</reference>
<evidence type="ECO:0000313" key="1">
    <source>
        <dbReference type="EMBL" id="SVB64555.1"/>
    </source>
</evidence>
<proteinExistence type="predicted"/>
<dbReference type="SUPFAM" id="SSF48452">
    <property type="entry name" value="TPR-like"/>
    <property type="match status" value="1"/>
</dbReference>